<dbReference type="Pfam" id="PF09803">
    <property type="entry name" value="Pet100"/>
    <property type="match status" value="1"/>
</dbReference>
<comment type="subcellular location">
    <subcellularLocation>
        <location evidence="1">Membrane</location>
        <topology evidence="1">Single-pass membrane protein</topology>
    </subcellularLocation>
    <subcellularLocation>
        <location evidence="2">Mitochondrion membrane</location>
    </subcellularLocation>
</comment>
<evidence type="ECO:0000256" key="5">
    <source>
        <dbReference type="ARBA" id="ARBA00022989"/>
    </source>
</evidence>
<keyword evidence="4" id="KW-0809">Transit peptide</keyword>
<gene>
    <name evidence="10" type="ORF">GFSPODELE1_LOCUS4857</name>
</gene>
<evidence type="ECO:0000313" key="10">
    <source>
        <dbReference type="EMBL" id="CAL1704109.1"/>
    </source>
</evidence>
<sequence>MSAILRRLRGGNLEVLKFSVYVFFPVALMIHFGDPDWYNKHVTPYKDHIFPPDHKLVTKLPTDQASLREELAKIKAKKLEKLAEREKEDSSS</sequence>
<organism evidence="10 11">
    <name type="scientific">Somion occarium</name>
    <dbReference type="NCBI Taxonomy" id="3059160"/>
    <lineage>
        <taxon>Eukaryota</taxon>
        <taxon>Fungi</taxon>
        <taxon>Dikarya</taxon>
        <taxon>Basidiomycota</taxon>
        <taxon>Agaricomycotina</taxon>
        <taxon>Agaricomycetes</taxon>
        <taxon>Polyporales</taxon>
        <taxon>Cerrenaceae</taxon>
        <taxon>Somion</taxon>
    </lineage>
</organism>
<dbReference type="InterPro" id="IPR018625">
    <property type="entry name" value="Pet100"/>
</dbReference>
<keyword evidence="5 9" id="KW-1133">Transmembrane helix</keyword>
<evidence type="ECO:0000256" key="6">
    <source>
        <dbReference type="ARBA" id="ARBA00023128"/>
    </source>
</evidence>
<keyword evidence="7 9" id="KW-0472">Membrane</keyword>
<evidence type="ECO:0000256" key="3">
    <source>
        <dbReference type="ARBA" id="ARBA00022692"/>
    </source>
</evidence>
<evidence type="ECO:0000256" key="8">
    <source>
        <dbReference type="ARBA" id="ARBA00038077"/>
    </source>
</evidence>
<comment type="similarity">
    <text evidence="8">Belongs to the PET100 family.</text>
</comment>
<dbReference type="Proteomes" id="UP001497453">
    <property type="component" value="Chromosome 3"/>
</dbReference>
<keyword evidence="6" id="KW-0496">Mitochondrion</keyword>
<evidence type="ECO:0000256" key="4">
    <source>
        <dbReference type="ARBA" id="ARBA00022946"/>
    </source>
</evidence>
<dbReference type="PANTHER" id="PTHR33968">
    <property type="entry name" value="PROTEIN PET100 HOMOLOG, MITOCHONDRIAL"/>
    <property type="match status" value="1"/>
</dbReference>
<evidence type="ECO:0000256" key="7">
    <source>
        <dbReference type="ARBA" id="ARBA00023136"/>
    </source>
</evidence>
<dbReference type="EMBL" id="OZ037946">
    <property type="protein sequence ID" value="CAL1704109.1"/>
    <property type="molecule type" value="Genomic_DNA"/>
</dbReference>
<reference evidence="11" key="1">
    <citation type="submission" date="2024-04" db="EMBL/GenBank/DDBJ databases">
        <authorList>
            <person name="Shaw F."/>
            <person name="Minotto A."/>
        </authorList>
    </citation>
    <scope>NUCLEOTIDE SEQUENCE [LARGE SCALE GENOMIC DNA]</scope>
</reference>
<accession>A0ABP1DBQ6</accession>
<feature type="transmembrane region" description="Helical" evidence="9">
    <location>
        <begin position="12"/>
        <end position="32"/>
    </location>
</feature>
<keyword evidence="11" id="KW-1185">Reference proteome</keyword>
<name>A0ABP1DBQ6_9APHY</name>
<protein>
    <submittedName>
        <fullName evidence="10">Uncharacterized protein</fullName>
    </submittedName>
</protein>
<keyword evidence="3 9" id="KW-0812">Transmembrane</keyword>
<dbReference type="PANTHER" id="PTHR33968:SF1">
    <property type="entry name" value="PROTEIN PET100 HOMOLOG, MITOCHONDRIAL"/>
    <property type="match status" value="1"/>
</dbReference>
<evidence type="ECO:0000313" key="11">
    <source>
        <dbReference type="Proteomes" id="UP001497453"/>
    </source>
</evidence>
<evidence type="ECO:0000256" key="9">
    <source>
        <dbReference type="SAM" id="Phobius"/>
    </source>
</evidence>
<evidence type="ECO:0000256" key="1">
    <source>
        <dbReference type="ARBA" id="ARBA00004167"/>
    </source>
</evidence>
<evidence type="ECO:0000256" key="2">
    <source>
        <dbReference type="ARBA" id="ARBA00004325"/>
    </source>
</evidence>
<proteinExistence type="inferred from homology"/>